<organism evidence="3 4">
    <name type="scientific">Hymenobacter gummosus</name>
    <dbReference type="NCBI Taxonomy" id="1776032"/>
    <lineage>
        <taxon>Bacteria</taxon>
        <taxon>Pseudomonadati</taxon>
        <taxon>Bacteroidota</taxon>
        <taxon>Cytophagia</taxon>
        <taxon>Cytophagales</taxon>
        <taxon>Hymenobacteraceae</taxon>
        <taxon>Hymenobacter</taxon>
    </lineage>
</organism>
<feature type="chain" id="PRO_5018724724" evidence="1">
    <location>
        <begin position="27"/>
        <end position="626"/>
    </location>
</feature>
<dbReference type="EMBL" id="RXOF01000024">
    <property type="protein sequence ID" value="RTQ44899.1"/>
    <property type="molecule type" value="Genomic_DNA"/>
</dbReference>
<dbReference type="RefSeq" id="WP_126696381.1">
    <property type="nucleotide sequence ID" value="NZ_RXOF01000024.1"/>
</dbReference>
<evidence type="ECO:0000313" key="3">
    <source>
        <dbReference type="EMBL" id="RTQ44899.1"/>
    </source>
</evidence>
<evidence type="ECO:0000256" key="1">
    <source>
        <dbReference type="SAM" id="SignalP"/>
    </source>
</evidence>
<keyword evidence="1" id="KW-0732">Signal</keyword>
<evidence type="ECO:0000313" key="4">
    <source>
        <dbReference type="Proteomes" id="UP000282184"/>
    </source>
</evidence>
<feature type="domain" description="Secretion system C-terminal sorting" evidence="2">
    <location>
        <begin position="555"/>
        <end position="612"/>
    </location>
</feature>
<proteinExistence type="predicted"/>
<gene>
    <name evidence="3" type="ORF">EJV47_27225</name>
</gene>
<name>A0A3S0JCQ9_9BACT</name>
<dbReference type="Pfam" id="PF18962">
    <property type="entry name" value="Por_Secre_tail"/>
    <property type="match status" value="1"/>
</dbReference>
<dbReference type="Proteomes" id="UP000282184">
    <property type="component" value="Unassembled WGS sequence"/>
</dbReference>
<sequence>MKYQLRLPFLVCSLLLSLGYSPLVRAQQAAVQPLLADPGRARQGRPAAALRGNATTLTLPFFEDFAGQREGGPSPDRWQGGQVLINERFAQAPPSRGVATFDGFDALGRPYAAISTYGPTDSLTSHAIDLSGRNPADSVLLSFFWQAGTIVRSPSSNLSSRRVGIQLEFLSNTGTWDKVWEALSTGVRTPFQQKFVAVDQAKYLHAGFRFRFSTSGSRSGTFDAWNLDYILLDRGRSARRVSYSDVVLSAPLTSLLKRYSAMPPWQFNAAPNPTLELNDSTFTTFNNLDLGTPPVPFSWRGVVRTLPGGAERQFVVGDTILNAGTRQFPIRGSVRNTPLTISGSTRVQHSIYLNLLTSGDLRKAPNDTVRRTTEFSDYFAYDDGSAEGTTSINPNSNAATSRAVRFNLNRPDQVTSLRVYYAGTTAVGVPVPATISVTFSVWDVGADGLPAAQPKATKTLTLPTTVDSTRWRVITFDQPVPVSGSFFIGYTQPATSFLIRFGLDLNTQQPRQTFYDRDASAPWLPVVTGSPLMRPVMNGVVTSTRSSAAEAAVRLYPNPSSGLVQVQGRYLGATALDALGRTVWQQPAADAGKAQLDLRQLPAGVYLLRLTLPGGLVSTQRLVLQP</sequence>
<evidence type="ECO:0000259" key="2">
    <source>
        <dbReference type="Pfam" id="PF18962"/>
    </source>
</evidence>
<dbReference type="InterPro" id="IPR026444">
    <property type="entry name" value="Secre_tail"/>
</dbReference>
<dbReference type="Gene3D" id="2.60.120.260">
    <property type="entry name" value="Galactose-binding domain-like"/>
    <property type="match status" value="1"/>
</dbReference>
<dbReference type="NCBIfam" id="TIGR04183">
    <property type="entry name" value="Por_Secre_tail"/>
    <property type="match status" value="1"/>
</dbReference>
<dbReference type="OrthoDB" id="1488838at2"/>
<protein>
    <submittedName>
        <fullName evidence="3">T9SS type A sorting domain-containing protein</fullName>
    </submittedName>
</protein>
<reference evidence="3 4" key="1">
    <citation type="submission" date="2018-12" db="EMBL/GenBank/DDBJ databases">
        <title>Hymenobacter gummosus sp. nov., isolated from a spring.</title>
        <authorList>
            <person name="Nie L."/>
        </authorList>
    </citation>
    <scope>NUCLEOTIDE SEQUENCE [LARGE SCALE GENOMIC DNA]</scope>
    <source>
        <strain evidence="3 4">KCTC 52166</strain>
    </source>
</reference>
<keyword evidence="4" id="KW-1185">Reference proteome</keyword>
<comment type="caution">
    <text evidence="3">The sequence shown here is derived from an EMBL/GenBank/DDBJ whole genome shotgun (WGS) entry which is preliminary data.</text>
</comment>
<feature type="signal peptide" evidence="1">
    <location>
        <begin position="1"/>
        <end position="26"/>
    </location>
</feature>
<accession>A0A3S0JCQ9</accession>
<dbReference type="AlphaFoldDB" id="A0A3S0JCQ9"/>